<organism evidence="2 3">
    <name type="scientific">Terriglobus roseus (strain DSM 18391 / NRRL B-41598 / KBS 63)</name>
    <dbReference type="NCBI Taxonomy" id="926566"/>
    <lineage>
        <taxon>Bacteria</taxon>
        <taxon>Pseudomonadati</taxon>
        <taxon>Acidobacteriota</taxon>
        <taxon>Terriglobia</taxon>
        <taxon>Terriglobales</taxon>
        <taxon>Acidobacteriaceae</taxon>
        <taxon>Terriglobus</taxon>
    </lineage>
</organism>
<dbReference type="Proteomes" id="UP000006056">
    <property type="component" value="Chromosome"/>
</dbReference>
<dbReference type="HOGENOM" id="CLU_818693_0_0_0"/>
<dbReference type="Gene3D" id="2.130.10.10">
    <property type="entry name" value="YVTN repeat-like/Quinoprotein amine dehydrogenase"/>
    <property type="match status" value="1"/>
</dbReference>
<feature type="signal peptide" evidence="1">
    <location>
        <begin position="1"/>
        <end position="25"/>
    </location>
</feature>
<sequence>MTTVIKLLACSLVLSSSLCSGQHTARKLWTVSLQNASDSAGSTQSTFEGTRHVAILGDRVVALTVPRFGTGLPAQLYSLAIESGKTVTTVDIPSKGNPLLFTTANDRVIVGHYDLQQFTNDLKKTAVAFSEPGHGRTVTISPDGTTLVREIAPGNEFIDTETLLNIGERLPIFVPVSAGANFLITDNVHWISDYPKDRSFVTLLDAEGRQHLLYHGDCAGRPSVLNNDRILFTGCGNVTVLDTSGKRIFEKQMSCKTGEFAGVSRSGSRFAIACERTRGFDPSYVSSETFDIYDALTGAVMATIKSEAVPEQRSWTAFSSDGKQFVCGTPSSLSLYEIQ</sequence>
<evidence type="ECO:0000256" key="1">
    <source>
        <dbReference type="SAM" id="SignalP"/>
    </source>
</evidence>
<keyword evidence="1" id="KW-0732">Signal</keyword>
<dbReference type="InterPro" id="IPR011047">
    <property type="entry name" value="Quinoprotein_ADH-like_sf"/>
</dbReference>
<dbReference type="EMBL" id="CP003379">
    <property type="protein sequence ID" value="AFL88936.1"/>
    <property type="molecule type" value="Genomic_DNA"/>
</dbReference>
<evidence type="ECO:0000313" key="3">
    <source>
        <dbReference type="Proteomes" id="UP000006056"/>
    </source>
</evidence>
<accession>I3ZI68</accession>
<protein>
    <submittedName>
        <fullName evidence="2">Uncharacterized protein</fullName>
    </submittedName>
</protein>
<feature type="chain" id="PRO_5003684105" evidence="1">
    <location>
        <begin position="26"/>
        <end position="339"/>
    </location>
</feature>
<dbReference type="SUPFAM" id="SSF50998">
    <property type="entry name" value="Quinoprotein alcohol dehydrogenase-like"/>
    <property type="match status" value="1"/>
</dbReference>
<name>I3ZI68_TERRK</name>
<evidence type="ECO:0000313" key="2">
    <source>
        <dbReference type="EMBL" id="AFL88936.1"/>
    </source>
</evidence>
<keyword evidence="3" id="KW-1185">Reference proteome</keyword>
<dbReference type="AlphaFoldDB" id="I3ZI68"/>
<dbReference type="KEGG" id="trs:Terro_2699"/>
<proteinExistence type="predicted"/>
<dbReference type="InterPro" id="IPR015943">
    <property type="entry name" value="WD40/YVTN_repeat-like_dom_sf"/>
</dbReference>
<gene>
    <name evidence="2" type="ordered locus">Terro_2699</name>
</gene>
<reference evidence="2 3" key="1">
    <citation type="submission" date="2012-06" db="EMBL/GenBank/DDBJ databases">
        <title>Complete genome of Terriglobus roseus DSM 18391.</title>
        <authorList>
            <consortium name="US DOE Joint Genome Institute (JGI-PGF)"/>
            <person name="Lucas S."/>
            <person name="Copeland A."/>
            <person name="Lapidus A."/>
            <person name="Glavina del Rio T."/>
            <person name="Dalin E."/>
            <person name="Tice H."/>
            <person name="Bruce D."/>
            <person name="Goodwin L."/>
            <person name="Pitluck S."/>
            <person name="Peters L."/>
            <person name="Mikhailova N."/>
            <person name="Munk A.C.C."/>
            <person name="Kyrpides N."/>
            <person name="Mavromatis K."/>
            <person name="Ivanova N."/>
            <person name="Brettin T."/>
            <person name="Detter J.C."/>
            <person name="Han C."/>
            <person name="Larimer F."/>
            <person name="Land M."/>
            <person name="Hauser L."/>
            <person name="Markowitz V."/>
            <person name="Cheng J.-F."/>
            <person name="Hugenholtz P."/>
            <person name="Woyke T."/>
            <person name="Wu D."/>
            <person name="Brambilla E."/>
            <person name="Klenk H.-P."/>
            <person name="Eisen J.A."/>
        </authorList>
    </citation>
    <scope>NUCLEOTIDE SEQUENCE [LARGE SCALE GENOMIC DNA]</scope>
    <source>
        <strain evidence="3">DSM 18391 / NRRL B-41598 / KBS 63</strain>
    </source>
</reference>
<dbReference type="STRING" id="926566.Terro_2699"/>